<evidence type="ECO:0000313" key="1">
    <source>
        <dbReference type="EMBL" id="KAJ1942881.1"/>
    </source>
</evidence>
<name>A0ACC1J9G4_9FUNG</name>
<gene>
    <name evidence="1" type="ORF">FBU59_003068</name>
</gene>
<protein>
    <submittedName>
        <fullName evidence="1">Uncharacterized protein</fullName>
    </submittedName>
</protein>
<organism evidence="1 2">
    <name type="scientific">Linderina macrospora</name>
    <dbReference type="NCBI Taxonomy" id="4868"/>
    <lineage>
        <taxon>Eukaryota</taxon>
        <taxon>Fungi</taxon>
        <taxon>Fungi incertae sedis</taxon>
        <taxon>Zoopagomycota</taxon>
        <taxon>Kickxellomycotina</taxon>
        <taxon>Kickxellomycetes</taxon>
        <taxon>Kickxellales</taxon>
        <taxon>Kickxellaceae</taxon>
        <taxon>Linderina</taxon>
    </lineage>
</organism>
<dbReference type="Proteomes" id="UP001150603">
    <property type="component" value="Unassembled WGS sequence"/>
</dbReference>
<sequence>MAGCDQRFFVVAYGDRYECIDTENTDNRAEYTTEEMYIFVRQTSESFASLKRKLEQAQLRKATFPNRLPNGQFKLSDYLGNEVIDGEEFRLTRDLENYHSYYSDEGRGDSNEDGRKPRYDGIVIVEDFMMLYPEDDAIFTSETIEGIVYLKYGEQYVYCPDDHDFAIELTQELPDKSERLHMEYDGNALIFSHWDKFGYAYEEFLDHKGYIDFAEGEDLCFGNDNMQLHIVKL</sequence>
<comment type="caution">
    <text evidence="1">The sequence shown here is derived from an EMBL/GenBank/DDBJ whole genome shotgun (WGS) entry which is preliminary data.</text>
</comment>
<reference evidence="1" key="1">
    <citation type="submission" date="2022-07" db="EMBL/GenBank/DDBJ databases">
        <title>Phylogenomic reconstructions and comparative analyses of Kickxellomycotina fungi.</title>
        <authorList>
            <person name="Reynolds N.K."/>
            <person name="Stajich J.E."/>
            <person name="Barry K."/>
            <person name="Grigoriev I.V."/>
            <person name="Crous P."/>
            <person name="Smith M.E."/>
        </authorList>
    </citation>
    <scope>NUCLEOTIDE SEQUENCE</scope>
    <source>
        <strain evidence="1">NRRL 5244</strain>
    </source>
</reference>
<proteinExistence type="predicted"/>
<accession>A0ACC1J9G4</accession>
<dbReference type="EMBL" id="JANBPW010001851">
    <property type="protein sequence ID" value="KAJ1942881.1"/>
    <property type="molecule type" value="Genomic_DNA"/>
</dbReference>
<keyword evidence="2" id="KW-1185">Reference proteome</keyword>
<evidence type="ECO:0000313" key="2">
    <source>
        <dbReference type="Proteomes" id="UP001150603"/>
    </source>
</evidence>